<name>A0A1Y0B0F1_9LAMI</name>
<reference evidence="1" key="1">
    <citation type="submission" date="2017-03" db="EMBL/GenBank/DDBJ databases">
        <title>The mitochondrial genome of the carnivorous plant Utricularia reniformis (Lentibulariaceae): structure, comparative analysis and evolutionary landmarks.</title>
        <authorList>
            <person name="Silva S.R."/>
            <person name="Alvarenga D.O."/>
            <person name="Michael T.P."/>
            <person name="Miranda V.F.O."/>
            <person name="Varani A.M."/>
        </authorList>
    </citation>
    <scope>NUCLEOTIDE SEQUENCE</scope>
</reference>
<proteinExistence type="predicted"/>
<organism evidence="1">
    <name type="scientific">Utricularia reniformis</name>
    <dbReference type="NCBI Taxonomy" id="192314"/>
    <lineage>
        <taxon>Eukaryota</taxon>
        <taxon>Viridiplantae</taxon>
        <taxon>Streptophyta</taxon>
        <taxon>Embryophyta</taxon>
        <taxon>Tracheophyta</taxon>
        <taxon>Spermatophyta</taxon>
        <taxon>Magnoliopsida</taxon>
        <taxon>eudicotyledons</taxon>
        <taxon>Gunneridae</taxon>
        <taxon>Pentapetalae</taxon>
        <taxon>asterids</taxon>
        <taxon>lamiids</taxon>
        <taxon>Lamiales</taxon>
        <taxon>Lentibulariaceae</taxon>
        <taxon>Utricularia</taxon>
    </lineage>
</organism>
<geneLocation type="mitochondrion" evidence="1"/>
<dbReference type="EMBL" id="KY774314">
    <property type="protein sequence ID" value="ART30887.1"/>
    <property type="molecule type" value="Genomic_DNA"/>
</dbReference>
<sequence length="63" mass="7646">MSRPSVVVFSQPYVLHHLRYCRNYRYYLKQLLYLSSPCRRDLPNKFRRSRNALESGIIRALRS</sequence>
<dbReference type="AlphaFoldDB" id="A0A1Y0B0F1"/>
<accession>A0A1Y0B0F1</accession>
<protein>
    <submittedName>
        <fullName evidence="1">Uncharacterized protein</fullName>
    </submittedName>
</protein>
<keyword evidence="1" id="KW-0496">Mitochondrion</keyword>
<evidence type="ECO:0000313" key="1">
    <source>
        <dbReference type="EMBL" id="ART30887.1"/>
    </source>
</evidence>
<gene>
    <name evidence="1" type="ORF">AEK19_MT0633</name>
</gene>